<evidence type="ECO:0000256" key="4">
    <source>
        <dbReference type="ARBA" id="ARBA00023235"/>
    </source>
</evidence>
<evidence type="ECO:0000313" key="7">
    <source>
        <dbReference type="EMBL" id="QNJ98992.1"/>
    </source>
</evidence>
<dbReference type="AlphaFoldDB" id="A0A7G8PXC6"/>
<evidence type="ECO:0000259" key="6">
    <source>
        <dbReference type="Pfam" id="PF00425"/>
    </source>
</evidence>
<dbReference type="PANTHER" id="PTHR42839">
    <property type="entry name" value="ISOCHORISMATE SYNTHASE ENTC"/>
    <property type="match status" value="1"/>
</dbReference>
<accession>A0A7G8PXC6</accession>
<keyword evidence="8" id="KW-1185">Reference proteome</keyword>
<evidence type="ECO:0000313" key="8">
    <source>
        <dbReference type="Proteomes" id="UP000515514"/>
    </source>
</evidence>
<name>A0A7G8PXC6_9FLAO</name>
<protein>
    <recommendedName>
        <fullName evidence="3">isochorismate synthase</fullName>
        <ecNumber evidence="3">5.4.4.2</ecNumber>
    </recommendedName>
    <alternativeName>
        <fullName evidence="5">Isochorismate mutase</fullName>
    </alternativeName>
</protein>
<feature type="domain" description="Chorismate-utilising enzyme C-terminal" evidence="6">
    <location>
        <begin position="97"/>
        <end position="343"/>
    </location>
</feature>
<comment type="similarity">
    <text evidence="2">Belongs to the isochorismate synthase family.</text>
</comment>
<dbReference type="EC" id="5.4.4.2" evidence="3"/>
<dbReference type="Pfam" id="PF00425">
    <property type="entry name" value="Chorismate_bind"/>
    <property type="match status" value="1"/>
</dbReference>
<dbReference type="NCBIfam" id="TIGR00543">
    <property type="entry name" value="isochor_syn"/>
    <property type="match status" value="1"/>
</dbReference>
<dbReference type="InterPro" id="IPR015890">
    <property type="entry name" value="Chorismate_C"/>
</dbReference>
<reference evidence="7 8" key="1">
    <citation type="submission" date="2020-04" db="EMBL/GenBank/DDBJ databases">
        <title>Genome sequence of Altibacter aquimarinus strain ALE3EI.</title>
        <authorList>
            <person name="Oh H.-M."/>
            <person name="Jang D."/>
        </authorList>
    </citation>
    <scope>NUCLEOTIDE SEQUENCE [LARGE SCALE GENOMIC DNA]</scope>
    <source>
        <strain evidence="7 8">ALE3EI</strain>
    </source>
</reference>
<dbReference type="InterPro" id="IPR005801">
    <property type="entry name" value="ADC_synthase"/>
</dbReference>
<dbReference type="PANTHER" id="PTHR42839:SF2">
    <property type="entry name" value="ISOCHORISMATE SYNTHASE ENTC"/>
    <property type="match status" value="1"/>
</dbReference>
<dbReference type="SUPFAM" id="SSF56322">
    <property type="entry name" value="ADC synthase"/>
    <property type="match status" value="1"/>
</dbReference>
<organism evidence="7 8">
    <name type="scientific">Constantimarinum furrinae</name>
    <dbReference type="NCBI Taxonomy" id="2562285"/>
    <lineage>
        <taxon>Bacteria</taxon>
        <taxon>Pseudomonadati</taxon>
        <taxon>Bacteroidota</taxon>
        <taxon>Flavobacteriia</taxon>
        <taxon>Flavobacteriales</taxon>
        <taxon>Flavobacteriaceae</taxon>
        <taxon>Altibacter/Constantimarinum group</taxon>
        <taxon>Constantimarinum</taxon>
    </lineage>
</organism>
<dbReference type="Gene3D" id="3.60.120.10">
    <property type="entry name" value="Anthranilate synthase"/>
    <property type="match status" value="1"/>
</dbReference>
<evidence type="ECO:0000256" key="3">
    <source>
        <dbReference type="ARBA" id="ARBA00012824"/>
    </source>
</evidence>
<comment type="catalytic activity">
    <reaction evidence="1">
        <text>chorismate = isochorismate</text>
        <dbReference type="Rhea" id="RHEA:18985"/>
        <dbReference type="ChEBI" id="CHEBI:29748"/>
        <dbReference type="ChEBI" id="CHEBI:29780"/>
        <dbReference type="EC" id="5.4.4.2"/>
    </reaction>
</comment>
<proteinExistence type="inferred from homology"/>
<gene>
    <name evidence="7" type="ORF">ALE3EI_2456</name>
</gene>
<dbReference type="Proteomes" id="UP000515514">
    <property type="component" value="Chromosome"/>
</dbReference>
<sequence>MDQALLLSKLNDHYNRTLPFIAFKLPYSDIVFCYLQKDATVHTTTTFKEESFIFAPFAFNGTAHCIPSEGSEVIKYEMPKEILKQIPVSVKEDPTEKARYTKLVTEAIDKIKTGNVHKIVVSRPQEVRLKTFDLSLLFERIMHLYPTALSYIWYHPETGLWSGASPEVLIYTEGTSFTTMALAGTQKVNKNGINHWSAKEHEEQQFVTDAITTSLQKITAVLKVSKTTTHRAGTVAHLRTDITGILKNSTATLPKVCSVLHPTPAVCGTPRDNARNFIQNKEGYDRSFYTGFLGPVCEQEKSSNLFVNLRCMKIADDVATLYVGGGITRSSVAEHEWEETRNKLQTMLQVLAPML</sequence>
<dbReference type="EMBL" id="CP052909">
    <property type="protein sequence ID" value="QNJ98992.1"/>
    <property type="molecule type" value="Genomic_DNA"/>
</dbReference>
<dbReference type="GO" id="GO:0008909">
    <property type="term" value="F:isochorismate synthase activity"/>
    <property type="evidence" value="ECO:0007669"/>
    <property type="project" value="UniProtKB-EC"/>
</dbReference>
<evidence type="ECO:0000256" key="2">
    <source>
        <dbReference type="ARBA" id="ARBA00005297"/>
    </source>
</evidence>
<evidence type="ECO:0000256" key="1">
    <source>
        <dbReference type="ARBA" id="ARBA00000799"/>
    </source>
</evidence>
<dbReference type="RefSeq" id="WP_186989110.1">
    <property type="nucleotide sequence ID" value="NZ_CP052909.1"/>
</dbReference>
<evidence type="ECO:0000256" key="5">
    <source>
        <dbReference type="ARBA" id="ARBA00041564"/>
    </source>
</evidence>
<keyword evidence="4" id="KW-0413">Isomerase</keyword>
<dbReference type="KEGG" id="alti:ALE3EI_2456"/>
<dbReference type="InterPro" id="IPR004561">
    <property type="entry name" value="IsoChor_synthase"/>
</dbReference>